<dbReference type="InterPro" id="IPR050300">
    <property type="entry name" value="GDXG_lipolytic_enzyme"/>
</dbReference>
<feature type="domain" description="BD-FAE-like" evidence="3">
    <location>
        <begin position="98"/>
        <end position="256"/>
    </location>
</feature>
<proteinExistence type="predicted"/>
<sequence>MYRRQFLTGCVTTGMIAGVHTAFAARSQYTEKTIRLWPDKPPGGGGPVGEMTLSMKGAVSNVAVPTLTILTPPNPNGHGVLIAGGGGYKRIAIRLESRPAAEWLVARGYTAYILTYRLPDEGWKADALAPLQDAQRAIRIMKQREKKISLLGFSSGGHLMGMAAVKSKFQSYEPQDEVDSLPATVDKAALIYPVITIEKPYDTTSSHHVLVGRKASDEKNAEWSIQNYVTPHSPPFFLVQAENDPVVSPQNTLIMKEICDRDHVPVTMYRYPKGGHGFALGKPNTPASEWPSHYELWLQDK</sequence>
<dbReference type="EMBL" id="CAMXCH010000001">
    <property type="protein sequence ID" value="CAI3926040.1"/>
    <property type="molecule type" value="Genomic_DNA"/>
</dbReference>
<dbReference type="PANTHER" id="PTHR48081:SF6">
    <property type="entry name" value="PEPTIDASE S9 PROLYL OLIGOPEPTIDASE CATALYTIC DOMAIN-CONTAINING PROTEIN"/>
    <property type="match status" value="1"/>
</dbReference>
<feature type="signal peptide" evidence="2">
    <location>
        <begin position="1"/>
        <end position="24"/>
    </location>
</feature>
<gene>
    <name evidence="4" type="ORF">R83534S58_LOCUS234</name>
</gene>
<name>A0ABM9HIV1_9PROT</name>
<evidence type="ECO:0000256" key="2">
    <source>
        <dbReference type="SAM" id="SignalP"/>
    </source>
</evidence>
<reference evidence="4" key="1">
    <citation type="submission" date="2022-10" db="EMBL/GenBank/DDBJ databases">
        <authorList>
            <person name="Botero Cardona J."/>
        </authorList>
    </citation>
    <scope>NUCLEOTIDE SEQUENCE</scope>
    <source>
        <strain evidence="4">R-83534</strain>
    </source>
</reference>
<dbReference type="Proteomes" id="UP001154272">
    <property type="component" value="Unassembled WGS sequence"/>
</dbReference>
<evidence type="ECO:0000256" key="1">
    <source>
        <dbReference type="ARBA" id="ARBA00022801"/>
    </source>
</evidence>
<evidence type="ECO:0000259" key="3">
    <source>
        <dbReference type="Pfam" id="PF20434"/>
    </source>
</evidence>
<organism evidence="4 5">
    <name type="scientific">Commensalibacter papalotli</name>
    <name type="common">ex Botero et al. 2024</name>
    <dbReference type="NCBI Taxonomy" id="2972766"/>
    <lineage>
        <taxon>Bacteria</taxon>
        <taxon>Pseudomonadati</taxon>
        <taxon>Pseudomonadota</taxon>
        <taxon>Alphaproteobacteria</taxon>
        <taxon>Acetobacterales</taxon>
        <taxon>Acetobacteraceae</taxon>
    </lineage>
</organism>
<comment type="caution">
    <text evidence="4">The sequence shown here is derived from an EMBL/GenBank/DDBJ whole genome shotgun (WGS) entry which is preliminary data.</text>
</comment>
<dbReference type="RefSeq" id="WP_282023122.1">
    <property type="nucleotide sequence ID" value="NZ_CAMXCH010000001.1"/>
</dbReference>
<keyword evidence="2" id="KW-0732">Signal</keyword>
<evidence type="ECO:0000313" key="5">
    <source>
        <dbReference type="Proteomes" id="UP001154272"/>
    </source>
</evidence>
<keyword evidence="1" id="KW-0378">Hydrolase</keyword>
<dbReference type="InterPro" id="IPR029058">
    <property type="entry name" value="AB_hydrolase_fold"/>
</dbReference>
<protein>
    <submittedName>
        <fullName evidence="4">Acetyl esterase/lipase (Aes) (PDB:1EVQ)</fullName>
    </submittedName>
</protein>
<dbReference type="PANTHER" id="PTHR48081">
    <property type="entry name" value="AB HYDROLASE SUPERFAMILY PROTEIN C4A8.06C"/>
    <property type="match status" value="1"/>
</dbReference>
<feature type="chain" id="PRO_5045471715" evidence="2">
    <location>
        <begin position="25"/>
        <end position="301"/>
    </location>
</feature>
<dbReference type="Pfam" id="PF20434">
    <property type="entry name" value="BD-FAE"/>
    <property type="match status" value="1"/>
</dbReference>
<evidence type="ECO:0000313" key="4">
    <source>
        <dbReference type="EMBL" id="CAI3926040.1"/>
    </source>
</evidence>
<dbReference type="InterPro" id="IPR049492">
    <property type="entry name" value="BD-FAE-like_dom"/>
</dbReference>
<dbReference type="Gene3D" id="3.40.50.1820">
    <property type="entry name" value="alpha/beta hydrolase"/>
    <property type="match status" value="1"/>
</dbReference>
<keyword evidence="5" id="KW-1185">Reference proteome</keyword>
<dbReference type="SUPFAM" id="SSF53474">
    <property type="entry name" value="alpha/beta-Hydrolases"/>
    <property type="match status" value="1"/>
</dbReference>
<accession>A0ABM9HIV1</accession>